<reference evidence="1 3" key="1">
    <citation type="journal article" date="2008" name="Science">
        <title>The Physcomitrella genome reveals evolutionary insights into the conquest of land by plants.</title>
        <authorList>
            <person name="Rensing S."/>
            <person name="Lang D."/>
            <person name="Zimmer A."/>
            <person name="Terry A."/>
            <person name="Salamov A."/>
            <person name="Shapiro H."/>
            <person name="Nishiyama T."/>
            <person name="Perroud P.-F."/>
            <person name="Lindquist E."/>
            <person name="Kamisugi Y."/>
            <person name="Tanahashi T."/>
            <person name="Sakakibara K."/>
            <person name="Fujita T."/>
            <person name="Oishi K."/>
            <person name="Shin-I T."/>
            <person name="Kuroki Y."/>
            <person name="Toyoda A."/>
            <person name="Suzuki Y."/>
            <person name="Hashimoto A."/>
            <person name="Yamaguchi K."/>
            <person name="Sugano A."/>
            <person name="Kohara Y."/>
            <person name="Fujiyama A."/>
            <person name="Anterola A."/>
            <person name="Aoki S."/>
            <person name="Ashton N."/>
            <person name="Barbazuk W.B."/>
            <person name="Barker E."/>
            <person name="Bennetzen J."/>
            <person name="Bezanilla M."/>
            <person name="Blankenship R."/>
            <person name="Cho S.H."/>
            <person name="Dutcher S."/>
            <person name="Estelle M."/>
            <person name="Fawcett J.A."/>
            <person name="Gundlach H."/>
            <person name="Hanada K."/>
            <person name="Heyl A."/>
            <person name="Hicks K.A."/>
            <person name="Hugh J."/>
            <person name="Lohr M."/>
            <person name="Mayer K."/>
            <person name="Melkozernov A."/>
            <person name="Murata T."/>
            <person name="Nelson D."/>
            <person name="Pils B."/>
            <person name="Prigge M."/>
            <person name="Reiss B."/>
            <person name="Renner T."/>
            <person name="Rombauts S."/>
            <person name="Rushton P."/>
            <person name="Sanderfoot A."/>
            <person name="Schween G."/>
            <person name="Shiu S.-H."/>
            <person name="Stueber K."/>
            <person name="Theodoulou F.L."/>
            <person name="Tu H."/>
            <person name="Van de Peer Y."/>
            <person name="Verrier P.J."/>
            <person name="Waters E."/>
            <person name="Wood A."/>
            <person name="Yang L."/>
            <person name="Cove D."/>
            <person name="Cuming A."/>
            <person name="Hasebe M."/>
            <person name="Lucas S."/>
            <person name="Mishler D.B."/>
            <person name="Reski R."/>
            <person name="Grigoriev I."/>
            <person name="Quatrano R.S."/>
            <person name="Boore J.L."/>
        </authorList>
    </citation>
    <scope>NUCLEOTIDE SEQUENCE [LARGE SCALE GENOMIC DNA]</scope>
    <source>
        <strain evidence="2 3">cv. Gransden 2004</strain>
    </source>
</reference>
<protein>
    <submittedName>
        <fullName evidence="1 2">Uncharacterized protein</fullName>
    </submittedName>
</protein>
<dbReference type="Gramene" id="Pp3c19_9690V3.2">
    <property type="protein sequence ID" value="PAC:32940102.CDS.1"/>
    <property type="gene ID" value="Pp3c19_9690"/>
</dbReference>
<evidence type="ECO:0000313" key="3">
    <source>
        <dbReference type="Proteomes" id="UP000006727"/>
    </source>
</evidence>
<dbReference type="OMA" id="HKETEHG"/>
<sequence length="113" mass="12022">MTVLGGTFSVGPGSSELGFKTTIRLVLFPPIRFGVVLLPFKRGATPHGHKMVTVTGILLGDMTGVQGCGERNGSAHLFWQHVSAVVMFAARVVICLKIVSPLCIVKNLDLFSA</sequence>
<dbReference type="Proteomes" id="UP000006727">
    <property type="component" value="Chromosome 19"/>
</dbReference>
<dbReference type="PANTHER" id="PTHR31419">
    <property type="entry name" value="PROTEIN PIN-LIKES 2"/>
    <property type="match status" value="1"/>
</dbReference>
<dbReference type="PANTHER" id="PTHR31419:SF2">
    <property type="entry name" value="PROTEIN PIN-LIKES 2"/>
    <property type="match status" value="1"/>
</dbReference>
<dbReference type="PaxDb" id="3218-PP1S174_116V6.1"/>
<dbReference type="EnsemblPlants" id="Pp3c19_9690V3.1">
    <property type="protein sequence ID" value="PAC:32940101.CDS.1"/>
    <property type="gene ID" value="Pp3c19_9690"/>
</dbReference>
<keyword evidence="3" id="KW-1185">Reference proteome</keyword>
<accession>A0A2K1IXX4</accession>
<dbReference type="STRING" id="3218.A0A2K1IXX4"/>
<organism evidence="1">
    <name type="scientific">Physcomitrium patens</name>
    <name type="common">Spreading-leaved earth moss</name>
    <name type="synonym">Physcomitrella patens</name>
    <dbReference type="NCBI Taxonomy" id="3218"/>
    <lineage>
        <taxon>Eukaryota</taxon>
        <taxon>Viridiplantae</taxon>
        <taxon>Streptophyta</taxon>
        <taxon>Embryophyta</taxon>
        <taxon>Bryophyta</taxon>
        <taxon>Bryophytina</taxon>
        <taxon>Bryopsida</taxon>
        <taxon>Funariidae</taxon>
        <taxon>Funariales</taxon>
        <taxon>Funariaceae</taxon>
        <taxon>Physcomitrium</taxon>
    </lineage>
</organism>
<name>A0A2K1IXX4_PHYPA</name>
<dbReference type="InParanoid" id="A0A2K1IXX4"/>
<reference evidence="2" key="3">
    <citation type="submission" date="2020-12" db="UniProtKB">
        <authorList>
            <consortium name="EnsemblPlants"/>
        </authorList>
    </citation>
    <scope>IDENTIFICATION</scope>
</reference>
<proteinExistence type="predicted"/>
<dbReference type="GO" id="GO:0080162">
    <property type="term" value="P:endoplasmic reticulum to cytosol auxin transport"/>
    <property type="evidence" value="ECO:0007669"/>
    <property type="project" value="InterPro"/>
</dbReference>
<dbReference type="EnsemblPlants" id="Pp3c19_9690V3.2">
    <property type="protein sequence ID" value="PAC:32940102.CDS.1"/>
    <property type="gene ID" value="Pp3c19_9690"/>
</dbReference>
<dbReference type="EMBL" id="ABEU02000019">
    <property type="protein sequence ID" value="PNR34117.1"/>
    <property type="molecule type" value="Genomic_DNA"/>
</dbReference>
<evidence type="ECO:0000313" key="2">
    <source>
        <dbReference type="EnsemblPlants" id="PAC:32940101.CDS.1"/>
    </source>
</evidence>
<dbReference type="InterPro" id="IPR039305">
    <property type="entry name" value="PILS2/6"/>
</dbReference>
<dbReference type="Gramene" id="Pp3c19_9690V3.1">
    <property type="protein sequence ID" value="PAC:32940101.CDS.1"/>
    <property type="gene ID" value="Pp3c19_9690"/>
</dbReference>
<reference evidence="1 3" key="2">
    <citation type="journal article" date="2018" name="Plant J.">
        <title>The Physcomitrella patens chromosome-scale assembly reveals moss genome structure and evolution.</title>
        <authorList>
            <person name="Lang D."/>
            <person name="Ullrich K.K."/>
            <person name="Murat F."/>
            <person name="Fuchs J."/>
            <person name="Jenkins J."/>
            <person name="Haas F.B."/>
            <person name="Piednoel M."/>
            <person name="Gundlach H."/>
            <person name="Van Bel M."/>
            <person name="Meyberg R."/>
            <person name="Vives C."/>
            <person name="Morata J."/>
            <person name="Symeonidi A."/>
            <person name="Hiss M."/>
            <person name="Muchero W."/>
            <person name="Kamisugi Y."/>
            <person name="Saleh O."/>
            <person name="Blanc G."/>
            <person name="Decker E.L."/>
            <person name="van Gessel N."/>
            <person name="Grimwood J."/>
            <person name="Hayes R.D."/>
            <person name="Graham S.W."/>
            <person name="Gunter L.E."/>
            <person name="McDaniel S.F."/>
            <person name="Hoernstein S.N.W."/>
            <person name="Larsson A."/>
            <person name="Li F.W."/>
            <person name="Perroud P.F."/>
            <person name="Phillips J."/>
            <person name="Ranjan P."/>
            <person name="Rokshar D.S."/>
            <person name="Rothfels C.J."/>
            <person name="Schneider L."/>
            <person name="Shu S."/>
            <person name="Stevenson D.W."/>
            <person name="Thummler F."/>
            <person name="Tillich M."/>
            <person name="Villarreal Aguilar J.C."/>
            <person name="Widiez T."/>
            <person name="Wong G.K."/>
            <person name="Wymore A."/>
            <person name="Zhang Y."/>
            <person name="Zimmer A.D."/>
            <person name="Quatrano R.S."/>
            <person name="Mayer K.F.X."/>
            <person name="Goodstein D."/>
            <person name="Casacuberta J.M."/>
            <person name="Vandepoele K."/>
            <person name="Reski R."/>
            <person name="Cuming A.C."/>
            <person name="Tuskan G.A."/>
            <person name="Maumus F."/>
            <person name="Salse J."/>
            <person name="Schmutz J."/>
            <person name="Rensing S.A."/>
        </authorList>
    </citation>
    <scope>NUCLEOTIDE SEQUENCE [LARGE SCALE GENOMIC DNA]</scope>
    <source>
        <strain evidence="2 3">cv. Gransden 2004</strain>
    </source>
</reference>
<evidence type="ECO:0000313" key="1">
    <source>
        <dbReference type="EMBL" id="PNR34117.1"/>
    </source>
</evidence>
<gene>
    <name evidence="1" type="ORF">PHYPA_023934</name>
</gene>
<dbReference type="AlphaFoldDB" id="A0A2K1IXX4"/>